<sequence>MSRSSSCRHGARTSPPWSADVRVILTGASGFVGTRLAHALVSANVGVVNVGRHSCLVPGVENVLVPALAPEHLAASLPSGFDGLIHLAAAGVKPSDRDVSTVTGVNSTLMPYLVSLASQRGIKAVVTVGSSAEYSAIGAHGPLDEESQLETHKLYGASKAAGGILALATGAASNVPVAVVRLFNVYGPGEAAHRLLPSLAAGLRAGQPVKLSAGTQIRDFVYVDDASNGLIAVLNALISGQLPSGAFNLATGVGQTVADFARQACEALGAAPELLQLGVLPMRPDDLPYVVGNPGKLQAACGWHTSTSLSEGIRRALAEI</sequence>
<accession>A0A2I8EN61</accession>
<dbReference type="Proteomes" id="UP000243502">
    <property type="component" value="Chromosome 1"/>
</dbReference>
<dbReference type="InterPro" id="IPR036291">
    <property type="entry name" value="NAD(P)-bd_dom_sf"/>
</dbReference>
<dbReference type="AlphaFoldDB" id="A0A2I8EN61"/>
<protein>
    <submittedName>
        <fullName evidence="4">NAD(P)-dependent oxidoreductase</fullName>
    </submittedName>
</protein>
<comment type="similarity">
    <text evidence="2">Belongs to the NAD(P)-dependent epimerase/dehydratase family.</text>
</comment>
<dbReference type="KEGG" id="pter:C2L65_12100"/>
<proteinExistence type="inferred from homology"/>
<evidence type="ECO:0000259" key="3">
    <source>
        <dbReference type="Pfam" id="PF01370"/>
    </source>
</evidence>
<gene>
    <name evidence="4" type="ORF">C2L65_12100</name>
</gene>
<evidence type="ECO:0000256" key="2">
    <source>
        <dbReference type="ARBA" id="ARBA00007637"/>
    </source>
</evidence>
<name>A0A2I8EN61_9BURK</name>
<evidence type="ECO:0000313" key="5">
    <source>
        <dbReference type="Proteomes" id="UP000243502"/>
    </source>
</evidence>
<dbReference type="InterPro" id="IPR001509">
    <property type="entry name" value="Epimerase_deHydtase"/>
</dbReference>
<reference evidence="4 5" key="1">
    <citation type="submission" date="2018-01" db="EMBL/GenBank/DDBJ databases">
        <title>Species boundaries and ecological features among Paraburkholderia terrae DSMZ17804T, P. hospita DSMZ17164T and P. caribensis DSMZ13236T.</title>
        <authorList>
            <person name="Pratama A.A."/>
        </authorList>
    </citation>
    <scope>NUCLEOTIDE SEQUENCE [LARGE SCALE GENOMIC DNA]</scope>
    <source>
        <strain evidence="4 5">DSM 17804</strain>
    </source>
</reference>
<dbReference type="Pfam" id="PF01370">
    <property type="entry name" value="Epimerase"/>
    <property type="match status" value="1"/>
</dbReference>
<evidence type="ECO:0000313" key="4">
    <source>
        <dbReference type="EMBL" id="AUT60264.1"/>
    </source>
</evidence>
<dbReference type="Gene3D" id="3.40.50.720">
    <property type="entry name" value="NAD(P)-binding Rossmann-like Domain"/>
    <property type="match status" value="1"/>
</dbReference>
<evidence type="ECO:0000256" key="1">
    <source>
        <dbReference type="ARBA" id="ARBA00005125"/>
    </source>
</evidence>
<dbReference type="SUPFAM" id="SSF51735">
    <property type="entry name" value="NAD(P)-binding Rossmann-fold domains"/>
    <property type="match status" value="1"/>
</dbReference>
<organism evidence="4 5">
    <name type="scientific">Paraburkholderia terrae</name>
    <dbReference type="NCBI Taxonomy" id="311230"/>
    <lineage>
        <taxon>Bacteria</taxon>
        <taxon>Pseudomonadati</taxon>
        <taxon>Pseudomonadota</taxon>
        <taxon>Betaproteobacteria</taxon>
        <taxon>Burkholderiales</taxon>
        <taxon>Burkholderiaceae</taxon>
        <taxon>Paraburkholderia</taxon>
    </lineage>
</organism>
<dbReference type="PANTHER" id="PTHR43000">
    <property type="entry name" value="DTDP-D-GLUCOSE 4,6-DEHYDRATASE-RELATED"/>
    <property type="match status" value="1"/>
</dbReference>
<feature type="domain" description="NAD-dependent epimerase/dehydratase" evidence="3">
    <location>
        <begin position="23"/>
        <end position="241"/>
    </location>
</feature>
<comment type="pathway">
    <text evidence="1">Bacterial outer membrane biogenesis; LPS O-antigen biosynthesis.</text>
</comment>
<dbReference type="EMBL" id="CP026111">
    <property type="protein sequence ID" value="AUT60264.1"/>
    <property type="molecule type" value="Genomic_DNA"/>
</dbReference>